<dbReference type="Proteomes" id="UP000238479">
    <property type="component" value="Chromosome 2"/>
</dbReference>
<keyword evidence="2" id="KW-1185">Reference proteome</keyword>
<evidence type="ECO:0000313" key="1">
    <source>
        <dbReference type="EMBL" id="PRQ51559.1"/>
    </source>
</evidence>
<protein>
    <submittedName>
        <fullName evidence="1">Uncharacterized protein</fullName>
    </submittedName>
</protein>
<proteinExistence type="predicted"/>
<comment type="caution">
    <text evidence="1">The sequence shown here is derived from an EMBL/GenBank/DDBJ whole genome shotgun (WGS) entry which is preliminary data.</text>
</comment>
<evidence type="ECO:0000313" key="2">
    <source>
        <dbReference type="Proteomes" id="UP000238479"/>
    </source>
</evidence>
<dbReference type="Gramene" id="PRQ51559">
    <property type="protein sequence ID" value="PRQ51559"/>
    <property type="gene ID" value="RchiOBHm_Chr2g0145761"/>
</dbReference>
<reference evidence="1 2" key="1">
    <citation type="journal article" date="2018" name="Nat. Genet.">
        <title>The Rosa genome provides new insights in the design of modern roses.</title>
        <authorList>
            <person name="Bendahmane M."/>
        </authorList>
    </citation>
    <scope>NUCLEOTIDE SEQUENCE [LARGE SCALE GENOMIC DNA]</scope>
    <source>
        <strain evidence="2">cv. Old Blush</strain>
    </source>
</reference>
<gene>
    <name evidence="1" type="ORF">RchiOBHm_Chr2g0145761</name>
</gene>
<accession>A0A2P6RYP8</accession>
<sequence>MDLPSSVELVDPKLRSRDPPTGTFRNSFNFCLSRALRFWNQKKTFLSSICPYCFR</sequence>
<name>A0A2P6RYP8_ROSCH</name>
<organism evidence="1 2">
    <name type="scientific">Rosa chinensis</name>
    <name type="common">China rose</name>
    <dbReference type="NCBI Taxonomy" id="74649"/>
    <lineage>
        <taxon>Eukaryota</taxon>
        <taxon>Viridiplantae</taxon>
        <taxon>Streptophyta</taxon>
        <taxon>Embryophyta</taxon>
        <taxon>Tracheophyta</taxon>
        <taxon>Spermatophyta</taxon>
        <taxon>Magnoliopsida</taxon>
        <taxon>eudicotyledons</taxon>
        <taxon>Gunneridae</taxon>
        <taxon>Pentapetalae</taxon>
        <taxon>rosids</taxon>
        <taxon>fabids</taxon>
        <taxon>Rosales</taxon>
        <taxon>Rosaceae</taxon>
        <taxon>Rosoideae</taxon>
        <taxon>Rosoideae incertae sedis</taxon>
        <taxon>Rosa</taxon>
    </lineage>
</organism>
<dbReference type="AlphaFoldDB" id="A0A2P6RYP8"/>
<dbReference type="EMBL" id="PDCK01000040">
    <property type="protein sequence ID" value="PRQ51559.1"/>
    <property type="molecule type" value="Genomic_DNA"/>
</dbReference>